<proteinExistence type="predicted"/>
<comment type="caution">
    <text evidence="1">The sequence shown here is derived from an EMBL/GenBank/DDBJ whole genome shotgun (WGS) entry which is preliminary data.</text>
</comment>
<name>A0ACB7T6D1_HYAAI</name>
<sequence>MARLPAAMPINTPLDTETFLRMTPPRRFELHDATSATAARISSSSESHCSVGARFYSAQVHFEDTRFPWRLGHLPEASIDHLLPWLPAKNVCVHVLLVRKAVSQILDRGGGFSTWRVGRADGRDKGYVLMEDRRRHRDRSVRAGAQRRHGRSSAAKERRGVLHGTRLVL</sequence>
<keyword evidence="2" id="KW-1185">Reference proteome</keyword>
<gene>
    <name evidence="1" type="ORF">HPB50_006858</name>
</gene>
<organism evidence="1 2">
    <name type="scientific">Hyalomma asiaticum</name>
    <name type="common">Tick</name>
    <dbReference type="NCBI Taxonomy" id="266040"/>
    <lineage>
        <taxon>Eukaryota</taxon>
        <taxon>Metazoa</taxon>
        <taxon>Ecdysozoa</taxon>
        <taxon>Arthropoda</taxon>
        <taxon>Chelicerata</taxon>
        <taxon>Arachnida</taxon>
        <taxon>Acari</taxon>
        <taxon>Parasitiformes</taxon>
        <taxon>Ixodida</taxon>
        <taxon>Ixodoidea</taxon>
        <taxon>Ixodidae</taxon>
        <taxon>Hyalomminae</taxon>
        <taxon>Hyalomma</taxon>
    </lineage>
</organism>
<dbReference type="EMBL" id="CM023490">
    <property type="protein sequence ID" value="KAH6942503.1"/>
    <property type="molecule type" value="Genomic_DNA"/>
</dbReference>
<reference evidence="1" key="1">
    <citation type="submission" date="2020-05" db="EMBL/GenBank/DDBJ databases">
        <title>Large-scale comparative analyses of tick genomes elucidate their genetic diversity and vector capacities.</title>
        <authorList>
            <person name="Jia N."/>
            <person name="Wang J."/>
            <person name="Shi W."/>
            <person name="Du L."/>
            <person name="Sun Y."/>
            <person name="Zhan W."/>
            <person name="Jiang J."/>
            <person name="Wang Q."/>
            <person name="Zhang B."/>
            <person name="Ji P."/>
            <person name="Sakyi L.B."/>
            <person name="Cui X."/>
            <person name="Yuan T."/>
            <person name="Jiang B."/>
            <person name="Yang W."/>
            <person name="Lam T.T.-Y."/>
            <person name="Chang Q."/>
            <person name="Ding S."/>
            <person name="Wang X."/>
            <person name="Zhu J."/>
            <person name="Ruan X."/>
            <person name="Zhao L."/>
            <person name="Wei J."/>
            <person name="Que T."/>
            <person name="Du C."/>
            <person name="Cheng J."/>
            <person name="Dai P."/>
            <person name="Han X."/>
            <person name="Huang E."/>
            <person name="Gao Y."/>
            <person name="Liu J."/>
            <person name="Shao H."/>
            <person name="Ye R."/>
            <person name="Li L."/>
            <person name="Wei W."/>
            <person name="Wang X."/>
            <person name="Wang C."/>
            <person name="Yang T."/>
            <person name="Huo Q."/>
            <person name="Li W."/>
            <person name="Guo W."/>
            <person name="Chen H."/>
            <person name="Zhou L."/>
            <person name="Ni X."/>
            <person name="Tian J."/>
            <person name="Zhou Y."/>
            <person name="Sheng Y."/>
            <person name="Liu T."/>
            <person name="Pan Y."/>
            <person name="Xia L."/>
            <person name="Li J."/>
            <person name="Zhao F."/>
            <person name="Cao W."/>
        </authorList>
    </citation>
    <scope>NUCLEOTIDE SEQUENCE</scope>
    <source>
        <strain evidence="1">Hyas-2018</strain>
    </source>
</reference>
<dbReference type="Proteomes" id="UP000821845">
    <property type="component" value="Chromosome 10"/>
</dbReference>
<evidence type="ECO:0000313" key="1">
    <source>
        <dbReference type="EMBL" id="KAH6942503.1"/>
    </source>
</evidence>
<evidence type="ECO:0000313" key="2">
    <source>
        <dbReference type="Proteomes" id="UP000821845"/>
    </source>
</evidence>
<protein>
    <submittedName>
        <fullName evidence="1">Uncharacterized protein</fullName>
    </submittedName>
</protein>
<accession>A0ACB7T6D1</accession>